<dbReference type="Gene3D" id="3.40.120.10">
    <property type="entry name" value="Alpha-D-Glucose-1,6-Bisphosphate, subunit A, domain 3"/>
    <property type="match status" value="1"/>
</dbReference>
<dbReference type="GO" id="GO:0004614">
    <property type="term" value="F:phosphoglucomutase activity"/>
    <property type="evidence" value="ECO:0007669"/>
    <property type="project" value="InterPro"/>
</dbReference>
<dbReference type="Pfam" id="PF02878">
    <property type="entry name" value="PGM_PMM_I"/>
    <property type="match status" value="1"/>
</dbReference>
<evidence type="ECO:0000256" key="4">
    <source>
        <dbReference type="ARBA" id="ARBA00023235"/>
    </source>
</evidence>
<keyword evidence="4" id="KW-0413">Isomerase</keyword>
<name>A0A2K3LG04_TRIPR</name>
<reference evidence="6 7" key="1">
    <citation type="journal article" date="2014" name="Am. J. Bot.">
        <title>Genome assembly and annotation for red clover (Trifolium pratense; Fabaceae).</title>
        <authorList>
            <person name="Istvanek J."/>
            <person name="Jaros M."/>
            <person name="Krenek A."/>
            <person name="Repkova J."/>
        </authorList>
    </citation>
    <scope>NUCLEOTIDE SEQUENCE [LARGE SCALE GENOMIC DNA]</scope>
    <source>
        <strain evidence="7">cv. Tatra</strain>
        <tissue evidence="6">Young leaves</tissue>
    </source>
</reference>
<feature type="domain" description="Alpha-D-phosphohexomutase alpha/beta/alpha" evidence="5">
    <location>
        <begin position="17"/>
        <end position="72"/>
    </location>
</feature>
<dbReference type="AlphaFoldDB" id="A0A2K3LG04"/>
<dbReference type="InterPro" id="IPR005844">
    <property type="entry name" value="A-D-PHexomutase_a/b/a-I"/>
</dbReference>
<dbReference type="PANTHER" id="PTHR22573">
    <property type="entry name" value="PHOSPHOHEXOMUTASE FAMILY MEMBER"/>
    <property type="match status" value="1"/>
</dbReference>
<accession>A0A2K3LG04</accession>
<comment type="caution">
    <text evidence="6">The sequence shown here is derived from an EMBL/GenBank/DDBJ whole genome shotgun (WGS) entry which is preliminary data.</text>
</comment>
<dbReference type="InterPro" id="IPR045244">
    <property type="entry name" value="PGM"/>
</dbReference>
<evidence type="ECO:0000256" key="1">
    <source>
        <dbReference type="ARBA" id="ARBA00010231"/>
    </source>
</evidence>
<dbReference type="PANTHER" id="PTHR22573:SF2">
    <property type="entry name" value="PHOSPHOGLUCOMUTASE"/>
    <property type="match status" value="1"/>
</dbReference>
<comment type="similarity">
    <text evidence="1">Belongs to the phosphohexose mutase family.</text>
</comment>
<gene>
    <name evidence="6" type="ORF">L195_g033434</name>
</gene>
<protein>
    <submittedName>
        <fullName evidence="6">Phosphoglucomutase</fullName>
    </submittedName>
</protein>
<dbReference type="GO" id="GO:0005829">
    <property type="term" value="C:cytosol"/>
    <property type="evidence" value="ECO:0007669"/>
    <property type="project" value="TreeGrafter"/>
</dbReference>
<keyword evidence="3" id="KW-0460">Magnesium</keyword>
<evidence type="ECO:0000256" key="2">
    <source>
        <dbReference type="ARBA" id="ARBA00022723"/>
    </source>
</evidence>
<organism evidence="6 7">
    <name type="scientific">Trifolium pratense</name>
    <name type="common">Red clover</name>
    <dbReference type="NCBI Taxonomy" id="57577"/>
    <lineage>
        <taxon>Eukaryota</taxon>
        <taxon>Viridiplantae</taxon>
        <taxon>Streptophyta</taxon>
        <taxon>Embryophyta</taxon>
        <taxon>Tracheophyta</taxon>
        <taxon>Spermatophyta</taxon>
        <taxon>Magnoliopsida</taxon>
        <taxon>eudicotyledons</taxon>
        <taxon>Gunneridae</taxon>
        <taxon>Pentapetalae</taxon>
        <taxon>rosids</taxon>
        <taxon>fabids</taxon>
        <taxon>Fabales</taxon>
        <taxon>Fabaceae</taxon>
        <taxon>Papilionoideae</taxon>
        <taxon>50 kb inversion clade</taxon>
        <taxon>NPAAA clade</taxon>
        <taxon>Hologalegina</taxon>
        <taxon>IRL clade</taxon>
        <taxon>Trifolieae</taxon>
        <taxon>Trifolium</taxon>
    </lineage>
</organism>
<reference evidence="6 7" key="2">
    <citation type="journal article" date="2017" name="Front. Plant Sci.">
        <title>Gene Classification and Mining of Molecular Markers Useful in Red Clover (Trifolium pratense) Breeding.</title>
        <authorList>
            <person name="Istvanek J."/>
            <person name="Dluhosova J."/>
            <person name="Dluhos P."/>
            <person name="Patkova L."/>
            <person name="Nedelnik J."/>
            <person name="Repkova J."/>
        </authorList>
    </citation>
    <scope>NUCLEOTIDE SEQUENCE [LARGE SCALE GENOMIC DNA]</scope>
    <source>
        <strain evidence="7">cv. Tatra</strain>
        <tissue evidence="6">Young leaves</tissue>
    </source>
</reference>
<dbReference type="GO" id="GO:0005975">
    <property type="term" value="P:carbohydrate metabolic process"/>
    <property type="evidence" value="ECO:0007669"/>
    <property type="project" value="InterPro"/>
</dbReference>
<dbReference type="ExpressionAtlas" id="A0A2K3LG04">
    <property type="expression patterns" value="baseline"/>
</dbReference>
<evidence type="ECO:0000256" key="3">
    <source>
        <dbReference type="ARBA" id="ARBA00022842"/>
    </source>
</evidence>
<proteinExistence type="inferred from homology"/>
<evidence type="ECO:0000259" key="5">
    <source>
        <dbReference type="Pfam" id="PF02878"/>
    </source>
</evidence>
<dbReference type="GO" id="GO:0046872">
    <property type="term" value="F:metal ion binding"/>
    <property type="evidence" value="ECO:0007669"/>
    <property type="project" value="UniProtKB-KW"/>
</dbReference>
<sequence length="73" mass="8120">MVLFNVSRIQTTPFDGQKPGTSGLRKKVKVFVQPHYLENFVQASFNALTEAKVRGATLVVSGDGRYYSEQAIQ</sequence>
<dbReference type="SUPFAM" id="SSF53738">
    <property type="entry name" value="Phosphoglucomutase, first 3 domains"/>
    <property type="match status" value="1"/>
</dbReference>
<evidence type="ECO:0000313" key="7">
    <source>
        <dbReference type="Proteomes" id="UP000236291"/>
    </source>
</evidence>
<feature type="non-terminal residue" evidence="6">
    <location>
        <position position="73"/>
    </location>
</feature>
<dbReference type="InterPro" id="IPR016055">
    <property type="entry name" value="A-D-PHexomutase_a/b/a-I/II/III"/>
</dbReference>
<dbReference type="Proteomes" id="UP000236291">
    <property type="component" value="Unassembled WGS sequence"/>
</dbReference>
<dbReference type="EMBL" id="ASHM01032408">
    <property type="protein sequence ID" value="PNX77466.1"/>
    <property type="molecule type" value="Genomic_DNA"/>
</dbReference>
<evidence type="ECO:0000313" key="6">
    <source>
        <dbReference type="EMBL" id="PNX77466.1"/>
    </source>
</evidence>
<keyword evidence="2" id="KW-0479">Metal-binding</keyword>